<feature type="compositionally biased region" description="Basic and acidic residues" evidence="1">
    <location>
        <begin position="38"/>
        <end position="59"/>
    </location>
</feature>
<proteinExistence type="predicted"/>
<feature type="region of interest" description="Disordered" evidence="1">
    <location>
        <begin position="1"/>
        <end position="59"/>
    </location>
</feature>
<dbReference type="Pfam" id="PF13770">
    <property type="entry name" value="DUF4169"/>
    <property type="match status" value="1"/>
</dbReference>
<dbReference type="InterPro" id="IPR025227">
    <property type="entry name" value="DUF4169"/>
</dbReference>
<dbReference type="EMBL" id="FOAG01000001">
    <property type="protein sequence ID" value="SEK54139.1"/>
    <property type="molecule type" value="Genomic_DNA"/>
</dbReference>
<gene>
    <name evidence="2" type="ORF">SAMN05443999_101627</name>
</gene>
<dbReference type="OrthoDB" id="7192657at2"/>
<evidence type="ECO:0000256" key="1">
    <source>
        <dbReference type="SAM" id="MobiDB-lite"/>
    </source>
</evidence>
<evidence type="ECO:0000313" key="2">
    <source>
        <dbReference type="EMBL" id="SEK54139.1"/>
    </source>
</evidence>
<keyword evidence="3" id="KW-1185">Reference proteome</keyword>
<sequence length="59" mass="6582">MSNQLVNLNRMRKAKARSAEKVRATQNAVKFGQTKARKTLEQARADKAARDLDSHKGGE</sequence>
<dbReference type="Proteomes" id="UP000199582">
    <property type="component" value="Unassembled WGS sequence"/>
</dbReference>
<dbReference type="AlphaFoldDB" id="A0A1H7HV37"/>
<dbReference type="STRING" id="1287727.SAMN05443999_101627"/>
<organism evidence="2 3">
    <name type="scientific">Roseovarius azorensis</name>
    <dbReference type="NCBI Taxonomy" id="1287727"/>
    <lineage>
        <taxon>Bacteria</taxon>
        <taxon>Pseudomonadati</taxon>
        <taxon>Pseudomonadota</taxon>
        <taxon>Alphaproteobacteria</taxon>
        <taxon>Rhodobacterales</taxon>
        <taxon>Roseobacteraceae</taxon>
        <taxon>Roseovarius</taxon>
    </lineage>
</organism>
<evidence type="ECO:0008006" key="4">
    <source>
        <dbReference type="Google" id="ProtNLM"/>
    </source>
</evidence>
<protein>
    <recommendedName>
        <fullName evidence="4">DUF4169 domain-containing protein</fullName>
    </recommendedName>
</protein>
<dbReference type="RefSeq" id="WP_093031761.1">
    <property type="nucleotide sequence ID" value="NZ_FOAG01000001.1"/>
</dbReference>
<reference evidence="2 3" key="1">
    <citation type="submission" date="2016-10" db="EMBL/GenBank/DDBJ databases">
        <authorList>
            <person name="de Groot N.N."/>
        </authorList>
    </citation>
    <scope>NUCLEOTIDE SEQUENCE [LARGE SCALE GENOMIC DNA]</scope>
    <source>
        <strain evidence="2 3">DSM 100674</strain>
    </source>
</reference>
<accession>A0A1H7HV37</accession>
<name>A0A1H7HV37_9RHOB</name>
<evidence type="ECO:0000313" key="3">
    <source>
        <dbReference type="Proteomes" id="UP000199582"/>
    </source>
</evidence>